<dbReference type="InterPro" id="IPR005702">
    <property type="entry name" value="Wzc-like_C"/>
</dbReference>
<gene>
    <name evidence="20" type="ORF">WS90_33210</name>
</gene>
<keyword evidence="5" id="KW-1003">Cell membrane</keyword>
<dbReference type="GO" id="GO:0004713">
    <property type="term" value="F:protein tyrosine kinase activity"/>
    <property type="evidence" value="ECO:0007669"/>
    <property type="project" value="TreeGrafter"/>
</dbReference>
<accession>A0A103Z451</accession>
<evidence type="ECO:0000256" key="16">
    <source>
        <dbReference type="SAM" id="Phobius"/>
    </source>
</evidence>
<dbReference type="Pfam" id="PF23607">
    <property type="entry name" value="WZC_N"/>
    <property type="match status" value="1"/>
</dbReference>
<dbReference type="InterPro" id="IPR050445">
    <property type="entry name" value="Bact_polysacc_biosynth/exp"/>
</dbReference>
<evidence type="ECO:0000256" key="4">
    <source>
        <dbReference type="ARBA" id="ARBA00011903"/>
    </source>
</evidence>
<dbReference type="PANTHER" id="PTHR32309">
    <property type="entry name" value="TYROSINE-PROTEIN KINASE"/>
    <property type="match status" value="1"/>
</dbReference>
<dbReference type="Gene3D" id="3.40.50.300">
    <property type="entry name" value="P-loop containing nucleotide triphosphate hydrolases"/>
    <property type="match status" value="1"/>
</dbReference>
<evidence type="ECO:0000313" key="20">
    <source>
        <dbReference type="EMBL" id="KVK73028.1"/>
    </source>
</evidence>
<comment type="similarity">
    <text evidence="3">Belongs to the etk/wzc family.</text>
</comment>
<evidence type="ECO:0000256" key="9">
    <source>
        <dbReference type="ARBA" id="ARBA00022741"/>
    </source>
</evidence>
<sequence>MTLDRPSSKRSRDGSGSISRNGVDFTLVQLLENVFDHWRVFLAVFLGCLLLAIMYAVAATPMYSVDTLIQVEETKHSALGSLSEISNALDIQNSAVVGEIDIARSRAVVTQAIDATVAQVDVSVRNTIPLVGGLLGSILSKDRNGLVEPLLNTPFWAWGGERIEFTKFDVPDAQIGKKLELDYLEGNRFLLKNSNGQEVLAGQVGQPTEANGYRVEVSRIVARAGTEFRVRRVATPVRLEAVLKKLNGAETKRQSGIMQLSFEDPDPVYAARLLNAIAAAYLDAKTKRRSEDAEHSLAFLDTQLPVVKKRLEQAEHALNEFRNAQGSIDAQGDVQLLIDQLALVEKSRLEAKLEYQDLASKYVAGQPQLTAVASKLKTLDQQSAELKSKVARLPSQQQTYLRLSRDVEVNNQLYIGLMNNAQQLQIAKAGTVGNASVIDKADVTDKPVQPKRLLVIVLGAAMGLILGVASAQGCALFFQNARNPEHLEEVAGVPVLGIVPTSLHQVEADLNDRSAFIAVREYPDTPLAEALDDLALLLRYATTATQGKSRIVLVTSPEPGQGRSMISANLAHLFSQSGLKTLLVRADADESGADRYVSTKYPAGMSDVLTGSRDLGKAIYHVRENFDVLPAGKRVEPSRHLFEMERLDPLITALRREYDAVVVDAPVARPVAKVAMLSRLADVTLMVARQGSVSYAGVADVIRNLNRVGVKVDGLVFNGFQPSPLRRRHYANIEPHTKEAKSRNAPGDVVPVAFLFRAWERVRKGLLRNVA</sequence>
<evidence type="ECO:0000256" key="12">
    <source>
        <dbReference type="ARBA" id="ARBA00022989"/>
    </source>
</evidence>
<evidence type="ECO:0000256" key="3">
    <source>
        <dbReference type="ARBA" id="ARBA00008883"/>
    </source>
</evidence>
<evidence type="ECO:0000313" key="21">
    <source>
        <dbReference type="Proteomes" id="UP000069001"/>
    </source>
</evidence>
<keyword evidence="8 16" id="KW-0812">Transmembrane</keyword>
<feature type="domain" description="AAA" evidence="18">
    <location>
        <begin position="551"/>
        <end position="708"/>
    </location>
</feature>
<keyword evidence="9" id="KW-0547">Nucleotide-binding</keyword>
<dbReference type="InterPro" id="IPR027417">
    <property type="entry name" value="P-loop_NTPase"/>
</dbReference>
<evidence type="ECO:0000256" key="5">
    <source>
        <dbReference type="ARBA" id="ARBA00022475"/>
    </source>
</evidence>
<dbReference type="AlphaFoldDB" id="A0A103Z451"/>
<proteinExistence type="inferred from homology"/>
<name>A0A103Z451_BURCE</name>
<dbReference type="EMBL" id="LOYH01000105">
    <property type="protein sequence ID" value="KVK73028.1"/>
    <property type="molecule type" value="Genomic_DNA"/>
</dbReference>
<evidence type="ECO:0000256" key="13">
    <source>
        <dbReference type="ARBA" id="ARBA00023136"/>
    </source>
</evidence>
<keyword evidence="11" id="KW-0067">ATP-binding</keyword>
<dbReference type="InterPro" id="IPR003856">
    <property type="entry name" value="LPS_length_determ_N"/>
</dbReference>
<comment type="subcellular location">
    <subcellularLocation>
        <location evidence="1">Cell inner membrane</location>
        <topology evidence="1">Multi-pass membrane protein</topology>
    </subcellularLocation>
</comment>
<dbReference type="CDD" id="cd05387">
    <property type="entry name" value="BY-kinase"/>
    <property type="match status" value="1"/>
</dbReference>
<evidence type="ECO:0000256" key="2">
    <source>
        <dbReference type="ARBA" id="ARBA00007316"/>
    </source>
</evidence>
<feature type="domain" description="Tyrosine-protein kinase G-rich" evidence="19">
    <location>
        <begin position="396"/>
        <end position="469"/>
    </location>
</feature>
<dbReference type="Proteomes" id="UP000069001">
    <property type="component" value="Unassembled WGS sequence"/>
</dbReference>
<evidence type="ECO:0000259" key="18">
    <source>
        <dbReference type="Pfam" id="PF13614"/>
    </source>
</evidence>
<organism evidence="20 21">
    <name type="scientific">Burkholderia cepacia</name>
    <name type="common">Pseudomonas cepacia</name>
    <dbReference type="NCBI Taxonomy" id="292"/>
    <lineage>
        <taxon>Bacteria</taxon>
        <taxon>Pseudomonadati</taxon>
        <taxon>Pseudomonadota</taxon>
        <taxon>Betaproteobacteria</taxon>
        <taxon>Burkholderiales</taxon>
        <taxon>Burkholderiaceae</taxon>
        <taxon>Burkholderia</taxon>
        <taxon>Burkholderia cepacia complex</taxon>
    </lineage>
</organism>
<dbReference type="GO" id="GO:0005886">
    <property type="term" value="C:plasma membrane"/>
    <property type="evidence" value="ECO:0007669"/>
    <property type="project" value="UniProtKB-SubCell"/>
</dbReference>
<evidence type="ECO:0000259" key="17">
    <source>
        <dbReference type="Pfam" id="PF02706"/>
    </source>
</evidence>
<dbReference type="EC" id="2.7.10.2" evidence="4"/>
<evidence type="ECO:0000256" key="1">
    <source>
        <dbReference type="ARBA" id="ARBA00004429"/>
    </source>
</evidence>
<evidence type="ECO:0000256" key="15">
    <source>
        <dbReference type="ARBA" id="ARBA00051245"/>
    </source>
</evidence>
<keyword evidence="10" id="KW-0418">Kinase</keyword>
<evidence type="ECO:0000256" key="7">
    <source>
        <dbReference type="ARBA" id="ARBA00022679"/>
    </source>
</evidence>
<dbReference type="PANTHER" id="PTHR32309:SF13">
    <property type="entry name" value="FERRIC ENTEROBACTIN TRANSPORT PROTEIN FEPE"/>
    <property type="match status" value="1"/>
</dbReference>
<keyword evidence="7" id="KW-0808">Transferase</keyword>
<evidence type="ECO:0000256" key="14">
    <source>
        <dbReference type="ARBA" id="ARBA00023137"/>
    </source>
</evidence>
<reference evidence="20 21" key="1">
    <citation type="submission" date="2015-11" db="EMBL/GenBank/DDBJ databases">
        <title>Expanding the genomic diversity of Burkholderia species for the development of highly accurate diagnostics.</title>
        <authorList>
            <person name="Sahl J."/>
            <person name="Keim P."/>
            <person name="Wagner D."/>
        </authorList>
    </citation>
    <scope>NUCLEOTIDE SEQUENCE [LARGE SCALE GENOMIC DNA]</scope>
    <source>
        <strain evidence="20 21">MSMB1302</strain>
    </source>
</reference>
<comment type="caution">
    <text evidence="20">The sequence shown here is derived from an EMBL/GenBank/DDBJ whole genome shotgun (WGS) entry which is preliminary data.</text>
</comment>
<evidence type="ECO:0000256" key="6">
    <source>
        <dbReference type="ARBA" id="ARBA00022519"/>
    </source>
</evidence>
<dbReference type="InterPro" id="IPR025669">
    <property type="entry name" value="AAA_dom"/>
</dbReference>
<keyword evidence="6" id="KW-0997">Cell inner membrane</keyword>
<dbReference type="Pfam" id="PF02706">
    <property type="entry name" value="Wzz"/>
    <property type="match status" value="1"/>
</dbReference>
<evidence type="ECO:0000256" key="10">
    <source>
        <dbReference type="ARBA" id="ARBA00022777"/>
    </source>
</evidence>
<keyword evidence="14" id="KW-0829">Tyrosine-protein kinase</keyword>
<keyword evidence="12 16" id="KW-1133">Transmembrane helix</keyword>
<keyword evidence="13 16" id="KW-0472">Membrane</keyword>
<dbReference type="SUPFAM" id="SSF52540">
    <property type="entry name" value="P-loop containing nucleoside triphosphate hydrolases"/>
    <property type="match status" value="1"/>
</dbReference>
<evidence type="ECO:0000259" key="19">
    <source>
        <dbReference type="Pfam" id="PF13807"/>
    </source>
</evidence>
<dbReference type="RefSeq" id="WP_059530428.1">
    <property type="nucleotide sequence ID" value="NZ_LOXZ01000048.1"/>
</dbReference>
<dbReference type="Pfam" id="PF13614">
    <property type="entry name" value="AAA_31"/>
    <property type="match status" value="1"/>
</dbReference>
<dbReference type="InterPro" id="IPR032807">
    <property type="entry name" value="GNVR"/>
</dbReference>
<feature type="domain" description="Polysaccharide chain length determinant N-terminal" evidence="17">
    <location>
        <begin position="25"/>
        <end position="114"/>
    </location>
</feature>
<dbReference type="Pfam" id="PF13807">
    <property type="entry name" value="GNVR"/>
    <property type="match status" value="1"/>
</dbReference>
<comment type="similarity">
    <text evidence="2">Belongs to the CpsD/CapB family.</text>
</comment>
<comment type="catalytic activity">
    <reaction evidence="15">
        <text>L-tyrosyl-[protein] + ATP = O-phospho-L-tyrosyl-[protein] + ADP + H(+)</text>
        <dbReference type="Rhea" id="RHEA:10596"/>
        <dbReference type="Rhea" id="RHEA-COMP:10136"/>
        <dbReference type="Rhea" id="RHEA-COMP:20101"/>
        <dbReference type="ChEBI" id="CHEBI:15378"/>
        <dbReference type="ChEBI" id="CHEBI:30616"/>
        <dbReference type="ChEBI" id="CHEBI:46858"/>
        <dbReference type="ChEBI" id="CHEBI:61978"/>
        <dbReference type="ChEBI" id="CHEBI:456216"/>
        <dbReference type="EC" id="2.7.10.2"/>
    </reaction>
</comment>
<evidence type="ECO:0000256" key="8">
    <source>
        <dbReference type="ARBA" id="ARBA00022692"/>
    </source>
</evidence>
<evidence type="ECO:0000256" key="11">
    <source>
        <dbReference type="ARBA" id="ARBA00022840"/>
    </source>
</evidence>
<feature type="transmembrane region" description="Helical" evidence="16">
    <location>
        <begin position="38"/>
        <end position="58"/>
    </location>
</feature>
<protein>
    <recommendedName>
        <fullName evidence="4">non-specific protein-tyrosine kinase</fullName>
        <ecNumber evidence="4">2.7.10.2</ecNumber>
    </recommendedName>
</protein>